<dbReference type="WBParaSite" id="L893_g7623.t1">
    <property type="protein sequence ID" value="L893_g7623.t1"/>
    <property type="gene ID" value="L893_g7623"/>
</dbReference>
<keyword evidence="1" id="KW-1185">Reference proteome</keyword>
<evidence type="ECO:0000313" key="2">
    <source>
        <dbReference type="WBParaSite" id="L893_g7623.t1"/>
    </source>
</evidence>
<protein>
    <submittedName>
        <fullName evidence="2">YD repeat-containing protein</fullName>
    </submittedName>
</protein>
<organism evidence="1 2">
    <name type="scientific">Steinernema glaseri</name>
    <dbReference type="NCBI Taxonomy" id="37863"/>
    <lineage>
        <taxon>Eukaryota</taxon>
        <taxon>Metazoa</taxon>
        <taxon>Ecdysozoa</taxon>
        <taxon>Nematoda</taxon>
        <taxon>Chromadorea</taxon>
        <taxon>Rhabditida</taxon>
        <taxon>Tylenchina</taxon>
        <taxon>Panagrolaimomorpha</taxon>
        <taxon>Strongyloidoidea</taxon>
        <taxon>Steinernematidae</taxon>
        <taxon>Steinernema</taxon>
    </lineage>
</organism>
<proteinExistence type="predicted"/>
<name>A0A1I8ANR8_9BILA</name>
<dbReference type="AlphaFoldDB" id="A0A1I8ANR8"/>
<evidence type="ECO:0000313" key="1">
    <source>
        <dbReference type="Proteomes" id="UP000095287"/>
    </source>
</evidence>
<sequence>MTYCTYDAVGRISGQHCGPLALQLGYDAFGRLAQTLTTDGQHGQSQQQTLTYDLLGPLSPALELDPAGSGGDTHVGIAGGGAGYLVERRALPLR</sequence>
<dbReference type="Proteomes" id="UP000095287">
    <property type="component" value="Unplaced"/>
</dbReference>
<accession>A0A1I8ANR8</accession>
<reference evidence="2" key="1">
    <citation type="submission" date="2016-11" db="UniProtKB">
        <authorList>
            <consortium name="WormBaseParasite"/>
        </authorList>
    </citation>
    <scope>IDENTIFICATION</scope>
</reference>